<proteinExistence type="predicted"/>
<dbReference type="Gene3D" id="3.10.110.10">
    <property type="entry name" value="Ubiquitin Conjugating Enzyme"/>
    <property type="match status" value="1"/>
</dbReference>
<dbReference type="InterPro" id="IPR000608">
    <property type="entry name" value="UBC"/>
</dbReference>
<evidence type="ECO:0000313" key="2">
    <source>
        <dbReference type="EMBL" id="QSQ20737.1"/>
    </source>
</evidence>
<keyword evidence="3" id="KW-1185">Reference proteome</keyword>
<sequence length="164" mass="18402">MNVRHRRLVADHRMVMSSFADHPYIRVLEATGEPPERYKLEYRVQGLVMQGEQVVPKSEHLVEVFLTLGYPRQAPQCRMLTPVFHPNIAPHAICIGDHWSAGESLAALIVRIGELITFQSYNVKSPLNGAAARWAEEHMARLPIQRVDLSARMDVAPAPQSASS</sequence>
<dbReference type="Pfam" id="PF00179">
    <property type="entry name" value="UQ_con"/>
    <property type="match status" value="1"/>
</dbReference>
<accession>A0ABX7NTE7</accession>
<dbReference type="EMBL" id="CP071090">
    <property type="protein sequence ID" value="QSQ20737.1"/>
    <property type="molecule type" value="Genomic_DNA"/>
</dbReference>
<feature type="domain" description="UBC core" evidence="1">
    <location>
        <begin position="62"/>
        <end position="138"/>
    </location>
</feature>
<evidence type="ECO:0000313" key="3">
    <source>
        <dbReference type="Proteomes" id="UP000662747"/>
    </source>
</evidence>
<organism evidence="2 3">
    <name type="scientific">Pyxidicoccus parkwayensis</name>
    <dbReference type="NCBI Taxonomy" id="2813578"/>
    <lineage>
        <taxon>Bacteria</taxon>
        <taxon>Pseudomonadati</taxon>
        <taxon>Myxococcota</taxon>
        <taxon>Myxococcia</taxon>
        <taxon>Myxococcales</taxon>
        <taxon>Cystobacterineae</taxon>
        <taxon>Myxococcaceae</taxon>
        <taxon>Pyxidicoccus</taxon>
    </lineage>
</organism>
<gene>
    <name evidence="2" type="ORF">JY651_36730</name>
</gene>
<reference evidence="2 3" key="1">
    <citation type="submission" date="2021-02" db="EMBL/GenBank/DDBJ databases">
        <title>De Novo genome assembly of isolated myxobacteria.</title>
        <authorList>
            <person name="Stevens D.C."/>
        </authorList>
    </citation>
    <scope>NUCLEOTIDE SEQUENCE [LARGE SCALE GENOMIC DNA]</scope>
    <source>
        <strain evidence="3">SCPEA02</strain>
    </source>
</reference>
<dbReference type="Proteomes" id="UP000662747">
    <property type="component" value="Chromosome"/>
</dbReference>
<name>A0ABX7NTE7_9BACT</name>
<dbReference type="RefSeq" id="WP_206722317.1">
    <property type="nucleotide sequence ID" value="NZ_CP071090.1"/>
</dbReference>
<dbReference type="SUPFAM" id="SSF54495">
    <property type="entry name" value="UBC-like"/>
    <property type="match status" value="1"/>
</dbReference>
<evidence type="ECO:0000259" key="1">
    <source>
        <dbReference type="Pfam" id="PF00179"/>
    </source>
</evidence>
<dbReference type="InterPro" id="IPR016135">
    <property type="entry name" value="UBQ-conjugating_enzyme/RWD"/>
</dbReference>
<protein>
    <recommendedName>
        <fullName evidence="1">UBC core domain-containing protein</fullName>
    </recommendedName>
</protein>